<dbReference type="Proteomes" id="UP000519158">
    <property type="component" value="Unassembled WGS sequence"/>
</dbReference>
<name>A0A7Y4D9R0_VIBSP</name>
<dbReference type="EMBL" id="VTXL01000014">
    <property type="protein sequence ID" value="NOJ14381.1"/>
    <property type="molecule type" value="Genomic_DNA"/>
</dbReference>
<feature type="region of interest" description="Disordered" evidence="1">
    <location>
        <begin position="46"/>
        <end position="66"/>
    </location>
</feature>
<evidence type="ECO:0000313" key="3">
    <source>
        <dbReference type="Proteomes" id="UP000519158"/>
    </source>
</evidence>
<evidence type="ECO:0000313" key="2">
    <source>
        <dbReference type="EMBL" id="NOJ14381.1"/>
    </source>
</evidence>
<sequence>MLSLLPQVLIRTRFLIETFKRKMLLIEFTYQNHNIKRLELSKDLSNNGLNETKQSKEKRYALIEKN</sequence>
<proteinExistence type="predicted"/>
<feature type="compositionally biased region" description="Basic and acidic residues" evidence="1">
    <location>
        <begin position="53"/>
        <end position="66"/>
    </location>
</feature>
<reference evidence="2 3" key="1">
    <citation type="submission" date="2019-09" db="EMBL/GenBank/DDBJ databases">
        <title>Draft genome sequencing and comparative genomics of hatchery-associated Vibrios.</title>
        <authorList>
            <person name="Kehlet-Delgado H."/>
            <person name="Mueller R.S."/>
        </authorList>
    </citation>
    <scope>NUCLEOTIDE SEQUENCE [LARGE SCALE GENOMIC DNA]</scope>
    <source>
        <strain evidence="2 3">99-70-13A3</strain>
    </source>
</reference>
<protein>
    <submittedName>
        <fullName evidence="2">Uncharacterized protein</fullName>
    </submittedName>
</protein>
<dbReference type="AlphaFoldDB" id="A0A7Y4D9R0"/>
<evidence type="ECO:0000256" key="1">
    <source>
        <dbReference type="SAM" id="MobiDB-lite"/>
    </source>
</evidence>
<comment type="caution">
    <text evidence="2">The sequence shown here is derived from an EMBL/GenBank/DDBJ whole genome shotgun (WGS) entry which is preliminary data.</text>
</comment>
<gene>
    <name evidence="2" type="ORF">F0234_16595</name>
</gene>
<organism evidence="2 3">
    <name type="scientific">Vibrio splendidus</name>
    <dbReference type="NCBI Taxonomy" id="29497"/>
    <lineage>
        <taxon>Bacteria</taxon>
        <taxon>Pseudomonadati</taxon>
        <taxon>Pseudomonadota</taxon>
        <taxon>Gammaproteobacteria</taxon>
        <taxon>Vibrionales</taxon>
        <taxon>Vibrionaceae</taxon>
        <taxon>Vibrio</taxon>
    </lineage>
</organism>
<dbReference type="RefSeq" id="WP_114634072.1">
    <property type="nucleotide sequence ID" value="NZ_CAWOEE010000001.1"/>
</dbReference>
<accession>A0A7Y4D9R0</accession>